<dbReference type="NCBIfam" id="NF033819">
    <property type="entry name" value="IS66_TnpB"/>
    <property type="match status" value="1"/>
</dbReference>
<dbReference type="Proteomes" id="UP000249185">
    <property type="component" value="Unassembled WGS sequence"/>
</dbReference>
<dbReference type="Pfam" id="PF05717">
    <property type="entry name" value="TnpB_IS66"/>
    <property type="match status" value="1"/>
</dbReference>
<name>A0A2W5MWF1_RHOSU</name>
<evidence type="ECO:0008006" key="3">
    <source>
        <dbReference type="Google" id="ProtNLM"/>
    </source>
</evidence>
<dbReference type="InterPro" id="IPR008878">
    <property type="entry name" value="Transposase_IS66_Orf2"/>
</dbReference>
<proteinExistence type="predicted"/>
<organism evidence="1 2">
    <name type="scientific">Rhodovulum sulfidophilum</name>
    <name type="common">Rhodobacter sulfidophilus</name>
    <dbReference type="NCBI Taxonomy" id="35806"/>
    <lineage>
        <taxon>Bacteria</taxon>
        <taxon>Pseudomonadati</taxon>
        <taxon>Pseudomonadota</taxon>
        <taxon>Alphaproteobacteria</taxon>
        <taxon>Rhodobacterales</taxon>
        <taxon>Paracoccaceae</taxon>
        <taxon>Rhodovulum</taxon>
    </lineage>
</organism>
<dbReference type="AlphaFoldDB" id="A0A2W5MWF1"/>
<sequence>MIAFPPGAKVWLAGGATDMRKGMNGLALLVQQGLRRDPHAGELFCFRGRRGSLMKVLWHDGVGMSLYVKRLDHGRFIWPTPADGAVAVSAAQLGYLLEGIDWRNPRQTWRPSSAG</sequence>
<dbReference type="PANTHER" id="PTHR36455:SF1">
    <property type="entry name" value="BLR8292 PROTEIN"/>
    <property type="match status" value="1"/>
</dbReference>
<protein>
    <recommendedName>
        <fullName evidence="3">IS66 family insertion sequence element accessory protein TnpB</fullName>
    </recommendedName>
</protein>
<gene>
    <name evidence="1" type="ORF">DI556_22600</name>
</gene>
<evidence type="ECO:0000313" key="2">
    <source>
        <dbReference type="Proteomes" id="UP000249185"/>
    </source>
</evidence>
<comment type="caution">
    <text evidence="1">The sequence shown here is derived from an EMBL/GenBank/DDBJ whole genome shotgun (WGS) entry which is preliminary data.</text>
</comment>
<accession>A0A2W5MWF1</accession>
<evidence type="ECO:0000313" key="1">
    <source>
        <dbReference type="EMBL" id="PZQ45516.1"/>
    </source>
</evidence>
<dbReference type="EMBL" id="QFPW01000053">
    <property type="protein sequence ID" value="PZQ45516.1"/>
    <property type="molecule type" value="Genomic_DNA"/>
</dbReference>
<reference evidence="1 2" key="1">
    <citation type="submission" date="2017-08" db="EMBL/GenBank/DDBJ databases">
        <title>Infants hospitalized years apart are colonized by the same room-sourced microbial strains.</title>
        <authorList>
            <person name="Brooks B."/>
            <person name="Olm M.R."/>
            <person name="Firek B.A."/>
            <person name="Baker R."/>
            <person name="Thomas B.C."/>
            <person name="Morowitz M.J."/>
            <person name="Banfield J.F."/>
        </authorList>
    </citation>
    <scope>NUCLEOTIDE SEQUENCE [LARGE SCALE GENOMIC DNA]</scope>
    <source>
        <strain evidence="1">S2_005_002_R2_34</strain>
    </source>
</reference>
<dbReference type="PANTHER" id="PTHR36455">
    <property type="match status" value="1"/>
</dbReference>